<dbReference type="AlphaFoldDB" id="A0A2V1E6J8"/>
<sequence length="321" mass="35466">MAPRKKSLLIGINYTNSKHELKGCHADVDNVAEFLSYRGYNNSHQDRVILSDNAALSPSSPYWPSGHNILAAMDWLVSEPGCTLFLHYSGHGAQIPDYDGNRGGTGMDDTIVPVDWETNGQISSTLLHEHLVTNMAPDCTLFILMDCCHSGSAVELPYVYRSDAEGRISLLDNVRKGVQLVAEAHELFSRGFTFDKAGEAKQLLAGATDFFRGLKHAGEQQEEEEGLQDGQFVGQYGSEKKMVTMFSGCRDDQTSADASIGGESTGAMTWAFLQIMRQDQNPTYARTLQLTRQLLDEQNYKQIPQLSCGVDIELDNMTLLV</sequence>
<reference evidence="3 4" key="1">
    <citation type="journal article" date="2018" name="Sci. Rep.">
        <title>Comparative genomics provides insights into the lifestyle and reveals functional heterogeneity of dark septate endophytic fungi.</title>
        <authorList>
            <person name="Knapp D.G."/>
            <person name="Nemeth J.B."/>
            <person name="Barry K."/>
            <person name="Hainaut M."/>
            <person name="Henrissat B."/>
            <person name="Johnson J."/>
            <person name="Kuo A."/>
            <person name="Lim J.H.P."/>
            <person name="Lipzen A."/>
            <person name="Nolan M."/>
            <person name="Ohm R.A."/>
            <person name="Tamas L."/>
            <person name="Grigoriev I.V."/>
            <person name="Spatafora J.W."/>
            <person name="Nagy L.G."/>
            <person name="Kovacs G.M."/>
        </authorList>
    </citation>
    <scope>NUCLEOTIDE SEQUENCE [LARGE SCALE GENOMIC DNA]</scope>
    <source>
        <strain evidence="3 4">DSE2036</strain>
    </source>
</reference>
<dbReference type="GO" id="GO:0004197">
    <property type="term" value="F:cysteine-type endopeptidase activity"/>
    <property type="evidence" value="ECO:0007669"/>
    <property type="project" value="InterPro"/>
</dbReference>
<accession>A0A2V1E6J8</accession>
<name>A0A2V1E6J8_9PLEO</name>
<organism evidence="3 4">
    <name type="scientific">Periconia macrospinosa</name>
    <dbReference type="NCBI Taxonomy" id="97972"/>
    <lineage>
        <taxon>Eukaryota</taxon>
        <taxon>Fungi</taxon>
        <taxon>Dikarya</taxon>
        <taxon>Ascomycota</taxon>
        <taxon>Pezizomycotina</taxon>
        <taxon>Dothideomycetes</taxon>
        <taxon>Pleosporomycetidae</taxon>
        <taxon>Pleosporales</taxon>
        <taxon>Massarineae</taxon>
        <taxon>Periconiaceae</taxon>
        <taxon>Periconia</taxon>
    </lineage>
</organism>
<dbReference type="OrthoDB" id="3223806at2759"/>
<dbReference type="Pfam" id="PF00656">
    <property type="entry name" value="Peptidase_C14"/>
    <property type="match status" value="1"/>
</dbReference>
<protein>
    <submittedName>
        <fullName evidence="3">Peptidase C14</fullName>
    </submittedName>
</protein>
<evidence type="ECO:0000259" key="2">
    <source>
        <dbReference type="Pfam" id="PF00656"/>
    </source>
</evidence>
<keyword evidence="4" id="KW-1185">Reference proteome</keyword>
<dbReference type="InterPro" id="IPR050452">
    <property type="entry name" value="Metacaspase"/>
</dbReference>
<dbReference type="Gene3D" id="3.40.50.12660">
    <property type="match status" value="2"/>
</dbReference>
<evidence type="ECO:0000313" key="4">
    <source>
        <dbReference type="Proteomes" id="UP000244855"/>
    </source>
</evidence>
<dbReference type="GO" id="GO:0005737">
    <property type="term" value="C:cytoplasm"/>
    <property type="evidence" value="ECO:0007669"/>
    <property type="project" value="TreeGrafter"/>
</dbReference>
<dbReference type="PANTHER" id="PTHR48104:SF30">
    <property type="entry name" value="METACASPASE-1"/>
    <property type="match status" value="1"/>
</dbReference>
<dbReference type="PANTHER" id="PTHR48104">
    <property type="entry name" value="METACASPASE-4"/>
    <property type="match status" value="1"/>
</dbReference>
<evidence type="ECO:0000313" key="3">
    <source>
        <dbReference type="EMBL" id="PVI05314.1"/>
    </source>
</evidence>
<gene>
    <name evidence="3" type="ORF">DM02DRAFT_114148</name>
</gene>
<feature type="domain" description="Peptidase C14 caspase" evidence="2">
    <location>
        <begin position="4"/>
        <end position="308"/>
    </location>
</feature>
<dbReference type="EMBL" id="KZ805315">
    <property type="protein sequence ID" value="PVI05314.1"/>
    <property type="molecule type" value="Genomic_DNA"/>
</dbReference>
<dbReference type="Proteomes" id="UP000244855">
    <property type="component" value="Unassembled WGS sequence"/>
</dbReference>
<comment type="similarity">
    <text evidence="1">Belongs to the peptidase C14B family.</text>
</comment>
<dbReference type="GO" id="GO:0006508">
    <property type="term" value="P:proteolysis"/>
    <property type="evidence" value="ECO:0007669"/>
    <property type="project" value="InterPro"/>
</dbReference>
<dbReference type="InterPro" id="IPR011600">
    <property type="entry name" value="Pept_C14_caspase"/>
</dbReference>
<evidence type="ECO:0000256" key="1">
    <source>
        <dbReference type="ARBA" id="ARBA00009005"/>
    </source>
</evidence>
<proteinExistence type="inferred from homology"/>